<keyword evidence="2" id="KW-0812">Transmembrane</keyword>
<evidence type="ECO:0000313" key="3">
    <source>
        <dbReference type="EMBL" id="PLX18075.1"/>
    </source>
</evidence>
<dbReference type="PANTHER" id="PTHR41259">
    <property type="entry name" value="DOUBLE-STRAND BREAK REPAIR RAD50 ATPASE, PUTATIVE-RELATED"/>
    <property type="match status" value="1"/>
</dbReference>
<keyword evidence="2" id="KW-0472">Membrane</keyword>
<dbReference type="PANTHER" id="PTHR41259:SF1">
    <property type="entry name" value="DOUBLE-STRAND BREAK REPAIR RAD50 ATPASE, PUTATIVE-RELATED"/>
    <property type="match status" value="1"/>
</dbReference>
<dbReference type="AlphaFoldDB" id="A0A2N5ZHB9"/>
<organism evidence="3 4">
    <name type="scientific">Muiribacterium halophilum</name>
    <dbReference type="NCBI Taxonomy" id="2053465"/>
    <lineage>
        <taxon>Bacteria</taxon>
        <taxon>Candidatus Muiribacteriota</taxon>
        <taxon>Candidatus Muiribacteriia</taxon>
        <taxon>Candidatus Muiribacteriales</taxon>
        <taxon>Candidatus Muiribacteriaceae</taxon>
        <taxon>Candidatus Muiribacterium</taxon>
    </lineage>
</organism>
<dbReference type="Proteomes" id="UP000234857">
    <property type="component" value="Unassembled WGS sequence"/>
</dbReference>
<gene>
    <name evidence="3" type="ORF">C0601_05635</name>
</gene>
<feature type="coiled-coil region" evidence="1">
    <location>
        <begin position="164"/>
        <end position="198"/>
    </location>
</feature>
<evidence type="ECO:0000256" key="2">
    <source>
        <dbReference type="SAM" id="Phobius"/>
    </source>
</evidence>
<proteinExistence type="predicted"/>
<dbReference type="InterPro" id="IPR027417">
    <property type="entry name" value="P-loop_NTPase"/>
</dbReference>
<sequence length="682" mass="80751">MIIKSVKIQDYRNLKDFYLEFSDGFNMIWGVNGSGKSAVYNAIVETILFDLSFYKKNYHKLSEPYIINLEVQVDDGILKITKDAKNSDFYMVVEGVRYNRENAYDKFVELTSISMNREVLRQLFMLDQREWIYNFEKSKNIKGLADVIKNNMAPENLKSDTDVIKRVRNHRKKLNKTIREMKERKEDIQKEIDDIRGFVIERETALNMLLKLRLEFREVQSALENKEFAYRAYSDFSSLQEEFTTLSDDIVALRERMEKIEKLEDKKIYIENKLEGYKNFSIERFEEISRISALLENKNQEILSNDYKNVVSNIIVYRNISFVVATFVTIISVAGVYWSINFLFGLILSGILGFVTYYFKMRAQEEKNTGQMEVQREFSREVQTLNNDLNRMLSIMGVSTVEEFKERFRSREDLVNNLGKIRNELDVIYEEKNQHDLEQEYFRLRSEKNILKKKLSGVTQDEKDREQEIELMGQQIDELKNKSEKLEKDINNLELIVQKNKYDCENLSQADEEIAYIDETILDLEKKVNVSNFVEEYMKKAHMELMDNANSILDITIDKYFIYLTAWEYHDVKVEFTEENHLNFEIFSKTLETFITHDMLSQSNYDQLMLAFRLALIELIDEEGKIPILMDDIFSYFDERRIKSTGVLFNNISAGRQVFYFSGDKEITEHFSDKGVLKIKKI</sequence>
<evidence type="ECO:0008006" key="5">
    <source>
        <dbReference type="Google" id="ProtNLM"/>
    </source>
</evidence>
<dbReference type="Gene3D" id="3.40.50.300">
    <property type="entry name" value="P-loop containing nucleotide triphosphate hydrolases"/>
    <property type="match status" value="2"/>
</dbReference>
<dbReference type="EMBL" id="PKTG01000072">
    <property type="protein sequence ID" value="PLX18075.1"/>
    <property type="molecule type" value="Genomic_DNA"/>
</dbReference>
<comment type="caution">
    <text evidence="3">The sequence shown here is derived from an EMBL/GenBank/DDBJ whole genome shotgun (WGS) entry which is preliminary data.</text>
</comment>
<protein>
    <recommendedName>
        <fullName evidence="5">Rad50/SbcC-type AAA domain-containing protein</fullName>
    </recommendedName>
</protein>
<evidence type="ECO:0000313" key="4">
    <source>
        <dbReference type="Proteomes" id="UP000234857"/>
    </source>
</evidence>
<keyword evidence="2" id="KW-1133">Transmembrane helix</keyword>
<feature type="transmembrane region" description="Helical" evidence="2">
    <location>
        <begin position="340"/>
        <end position="359"/>
    </location>
</feature>
<name>A0A2N5ZHB9_MUIH1</name>
<feature type="coiled-coil region" evidence="1">
    <location>
        <begin position="434"/>
        <end position="496"/>
    </location>
</feature>
<reference evidence="3 4" key="1">
    <citation type="submission" date="2017-11" db="EMBL/GenBank/DDBJ databases">
        <title>Genome-resolved metagenomics identifies genetic mobility, metabolic interactions, and unexpected diversity in perchlorate-reducing communities.</title>
        <authorList>
            <person name="Barnum T.P."/>
            <person name="Figueroa I.A."/>
            <person name="Carlstrom C.I."/>
            <person name="Lucas L.N."/>
            <person name="Engelbrektson A.L."/>
            <person name="Coates J.D."/>
        </authorList>
    </citation>
    <scope>NUCLEOTIDE SEQUENCE [LARGE SCALE GENOMIC DNA]</scope>
    <source>
        <strain evidence="3">BM706</strain>
    </source>
</reference>
<keyword evidence="1" id="KW-0175">Coiled coil</keyword>
<evidence type="ECO:0000256" key="1">
    <source>
        <dbReference type="SAM" id="Coils"/>
    </source>
</evidence>
<dbReference type="SUPFAM" id="SSF52540">
    <property type="entry name" value="P-loop containing nucleoside triphosphate hydrolases"/>
    <property type="match status" value="2"/>
</dbReference>
<feature type="transmembrane region" description="Helical" evidence="2">
    <location>
        <begin position="315"/>
        <end position="334"/>
    </location>
</feature>
<accession>A0A2N5ZHB9</accession>